<dbReference type="GO" id="GO:0003743">
    <property type="term" value="F:translation initiation factor activity"/>
    <property type="evidence" value="ECO:0007669"/>
    <property type="project" value="UniProtKB-KW"/>
</dbReference>
<evidence type="ECO:0000256" key="3">
    <source>
        <dbReference type="ARBA" id="ARBA00022540"/>
    </source>
</evidence>
<feature type="compositionally biased region" description="Basic and acidic residues" evidence="12">
    <location>
        <begin position="431"/>
        <end position="440"/>
    </location>
</feature>
<accession>A0AAN6KHP4</accession>
<feature type="compositionally biased region" description="Basic and acidic residues" evidence="12">
    <location>
        <begin position="1413"/>
        <end position="1440"/>
    </location>
</feature>
<dbReference type="CDD" id="cd03702">
    <property type="entry name" value="IF2_mtIF2_II"/>
    <property type="match status" value="1"/>
</dbReference>
<evidence type="ECO:0000256" key="8">
    <source>
        <dbReference type="ARBA" id="ARBA00023134"/>
    </source>
</evidence>
<dbReference type="SUPFAM" id="SSF52540">
    <property type="entry name" value="P-loop containing nucleoside triphosphate hydrolases"/>
    <property type="match status" value="1"/>
</dbReference>
<dbReference type="PROSITE" id="PS01176">
    <property type="entry name" value="IF2"/>
    <property type="match status" value="1"/>
</dbReference>
<dbReference type="GO" id="GO:0005525">
    <property type="term" value="F:GTP binding"/>
    <property type="evidence" value="ECO:0007669"/>
    <property type="project" value="UniProtKB-KW"/>
</dbReference>
<evidence type="ECO:0000256" key="6">
    <source>
        <dbReference type="ARBA" id="ARBA00022946"/>
    </source>
</evidence>
<dbReference type="EMBL" id="JAUJLE010000100">
    <property type="protein sequence ID" value="KAK0983741.1"/>
    <property type="molecule type" value="Genomic_DNA"/>
</dbReference>
<dbReference type="FunFam" id="3.40.50.300:FF:000019">
    <property type="entry name" value="Translation initiation factor IF-2"/>
    <property type="match status" value="1"/>
</dbReference>
<dbReference type="PANTHER" id="PTHR43381">
    <property type="entry name" value="TRANSLATION INITIATION FACTOR IF-2-RELATED"/>
    <property type="match status" value="1"/>
</dbReference>
<proteinExistence type="inferred from homology"/>
<evidence type="ECO:0000256" key="4">
    <source>
        <dbReference type="ARBA" id="ARBA00022741"/>
    </source>
</evidence>
<dbReference type="NCBIfam" id="TIGR00231">
    <property type="entry name" value="small_GTP"/>
    <property type="match status" value="1"/>
</dbReference>
<feature type="compositionally biased region" description="Basic and acidic residues" evidence="12">
    <location>
        <begin position="536"/>
        <end position="563"/>
    </location>
</feature>
<dbReference type="InterPro" id="IPR005225">
    <property type="entry name" value="Small_GTP-bd"/>
</dbReference>
<dbReference type="CDD" id="cd01887">
    <property type="entry name" value="IF2_eIF5B"/>
    <property type="match status" value="1"/>
</dbReference>
<feature type="compositionally biased region" description="Polar residues" evidence="12">
    <location>
        <begin position="395"/>
        <end position="409"/>
    </location>
</feature>
<evidence type="ECO:0000256" key="9">
    <source>
        <dbReference type="ARBA" id="ARBA00025162"/>
    </source>
</evidence>
<feature type="region of interest" description="Disordered" evidence="12">
    <location>
        <begin position="1413"/>
        <end position="1471"/>
    </location>
</feature>
<feature type="compositionally biased region" description="Basic and acidic residues" evidence="12">
    <location>
        <begin position="139"/>
        <end position="151"/>
    </location>
</feature>
<feature type="region of interest" description="Disordered" evidence="12">
    <location>
        <begin position="734"/>
        <end position="771"/>
    </location>
</feature>
<protein>
    <recommendedName>
        <fullName evidence="10">Translation initiation factor IF-2, mitochondrial</fullName>
    </recommendedName>
</protein>
<reference evidence="15" key="1">
    <citation type="submission" date="2023-06" db="EMBL/GenBank/DDBJ databases">
        <title>Black Yeasts Isolated from many extreme environments.</title>
        <authorList>
            <person name="Coleine C."/>
            <person name="Stajich J.E."/>
            <person name="Selbmann L."/>
        </authorList>
    </citation>
    <scope>NUCLEOTIDE SEQUENCE</scope>
    <source>
        <strain evidence="15">CCFEE 5200</strain>
    </source>
</reference>
<keyword evidence="7" id="KW-0496">Mitochondrion</keyword>
<feature type="compositionally biased region" description="Basic and acidic residues" evidence="12">
    <location>
        <begin position="158"/>
        <end position="172"/>
    </location>
</feature>
<feature type="compositionally biased region" description="Low complexity" evidence="12">
    <location>
        <begin position="173"/>
        <end position="188"/>
    </location>
</feature>
<keyword evidence="16" id="KW-1185">Reference proteome</keyword>
<dbReference type="Pfam" id="PF00009">
    <property type="entry name" value="GTP_EFTU"/>
    <property type="match status" value="1"/>
</dbReference>
<evidence type="ECO:0000256" key="12">
    <source>
        <dbReference type="SAM" id="MobiDB-lite"/>
    </source>
</evidence>
<comment type="function">
    <text evidence="9">One of the essential components for the initiation of protein synthesis. Protects formylmethionyl-tRNA from spontaneous hydrolysis and promotes its binding to the 30S ribosomal subunits. Also involved in the hydrolysis of GTP during the formation of the 70S ribosomal complex.</text>
</comment>
<evidence type="ECO:0000256" key="10">
    <source>
        <dbReference type="ARBA" id="ARBA00044200"/>
    </source>
</evidence>
<evidence type="ECO:0000256" key="7">
    <source>
        <dbReference type="ARBA" id="ARBA00023128"/>
    </source>
</evidence>
<keyword evidence="8" id="KW-0342">GTP-binding</keyword>
<evidence type="ECO:0000313" key="15">
    <source>
        <dbReference type="EMBL" id="KAK0983741.1"/>
    </source>
</evidence>
<feature type="compositionally biased region" description="Low complexity" evidence="12">
    <location>
        <begin position="1458"/>
        <end position="1471"/>
    </location>
</feature>
<feature type="compositionally biased region" description="Polar residues" evidence="12">
    <location>
        <begin position="1448"/>
        <end position="1457"/>
    </location>
</feature>
<evidence type="ECO:0000256" key="2">
    <source>
        <dbReference type="ARBA" id="ARBA00007733"/>
    </source>
</evidence>
<feature type="region of interest" description="Disordered" evidence="12">
    <location>
        <begin position="891"/>
        <end position="1052"/>
    </location>
</feature>
<feature type="region of interest" description="Disordered" evidence="12">
    <location>
        <begin position="289"/>
        <end position="336"/>
    </location>
</feature>
<dbReference type="Gene3D" id="2.40.30.10">
    <property type="entry name" value="Translation factors"/>
    <property type="match status" value="2"/>
</dbReference>
<sequence>MRRQRYLRTPSAQGLCIFCACRLTGELPHVWTTPARRRLTTGRATQQSAGAAAVQVPQDEIATPQPIPAQPTWTFDPSSSLTRSEQAERARLRQRRQERELAQQQALAEQRRQRDVAAAAIAGEREAQALAERVAQAERRLKDEEERDKVARQWPQQREAEEKERLAREWREQQAQADANAKAQAAAYAERDRQREGAMDDRAGAGEKHEQKGVIRVRHVSHVPPSDGGGHIERPLNAWRIQHVARPLIRKHDLKPLPERLIRLVGKGGGAEPAVTPVRLSANRRVGPLTARAPPSPATPPKVTLPSFGSASTTSTPAPHIEDDGWGSGGVQTAPVTPAEEPVARKYDNLLAERPPPPVESPNAVNPNVASADSSTGELSDRTVMERVFRMPQSVRPTNGGPSQQQQRPQHPMERKNSNIVTANGPTTDFSYRRDMDQPARVRKPPPSATGGSEQNPRTKVASRNMWDGWEGRQAASEPSQQLGNSQQHVDAVKQPSNPNLQNREPQALSQNARPEQRLPVRRASEDDFLAALQGPERDRRQPERSSGLERPHSIDVAARDAQKSNAGGRDADHFTGVTGEASLASNAAPSESFQPGEADRQDLSPAPITYEPEPSPSQDGNRDRQQLQPKWNGDVQNRYDPTPEWNDDVQHRSNGASTWEDTTQQEPTNLVPPTTQQPISDSIASYDPPSPTSKAVPGLQTIYPDHDDNGYRATILEAQDYQPAQQTFDETQAGKWQHLRRRNPETPQIVRPTPSSQSFRPQQQQNTSEDTDWIDRQFREHVQQRPQQTHPAHFDRQQQIRQQERYPFHQLRERMKCARCGEMGHVARECAIPSQMKCYHCGQMGHKALECPDNNPALPPTARTQFQVSERGNGAGRQANAFDWREQAVRPDPFGGRQQTVSFDPFGTADRGREQMRPDRYNGRQQARSDPFAAQEDFRRAPRAQRKDAIDDVRADLFQPRKFAEADDEGEDGVPAERVLRSRKFAEDAPKKEKAHGGRRSRDDNDEDDEGAAAREDRVARKAGRKAQKAQEQAAVKAEKSARKAEQGPPVNLPEFVSVATLAQHLGVRYEQFVGRLERLGYDDVFPGKIFNAETSGMIAMEYGFEPIFGEAQAAAEKEERDLTARPEIAQEDKEYLPVRPPVVTIMGHVDHGKTTILDYLRKSSVAAGEAGGITQHIGAFSVPLASSGRTITFLDTPGHAAFLAMRQRGAHVTDIVVLVVAADDSVKPQTLEAIKHAKAAGVPMIVAVNKIDKEGADLQRVKQDLARHGVEIEDFGGETQVVPVSGKTGEGMGELEENVVTLSEILDHRAETEGPVEGWVLEATTKKAGRVATVLVRRGTLRPGSVIVAGKTWARVRTLRNEAGQAVAEIGPGMPVEVDGWRDQPSAGDEVLQAPSEQKATDVVEYRTELEEQRKTAEDMEAINETRRLDQERQRQEKAAVAAAKRSSTTTGDSEATQAAAAPPGPTADDQLSGQLLVPLIIKADVSGSAEAVSAYILSISSPLIAPQILRSAVGPLNESDVELADAARGHIIAFNLPADEGLKAVAARCGVRVLENNIIYRVLDDVRGVLEERLPALVRQRVLGEAEVGVGFEIGLGGRKKVRIAGCKVRNGVVGRGSRVRVLRGGEKVYDGEFPVVFTVCEGVLFFAMANVACFAGTISSLKNVKKEVQEMRKGTECGMGFEGWEAFEVGDQVQTYEEISEKRKLQ</sequence>
<keyword evidence="6" id="KW-0809">Transit peptide</keyword>
<dbReference type="SMART" id="SM00343">
    <property type="entry name" value="ZnF_C2HC"/>
    <property type="match status" value="2"/>
</dbReference>
<dbReference type="Gene3D" id="3.40.50.10050">
    <property type="entry name" value="Translation initiation factor IF- 2, domain 3"/>
    <property type="match status" value="1"/>
</dbReference>
<dbReference type="Pfam" id="PF00098">
    <property type="entry name" value="zf-CCHC"/>
    <property type="match status" value="2"/>
</dbReference>
<evidence type="ECO:0000259" key="13">
    <source>
        <dbReference type="PROSITE" id="PS50158"/>
    </source>
</evidence>
<dbReference type="GO" id="GO:0008270">
    <property type="term" value="F:zinc ion binding"/>
    <property type="evidence" value="ECO:0007669"/>
    <property type="project" value="UniProtKB-KW"/>
</dbReference>
<feature type="domain" description="CCHC-type" evidence="13">
    <location>
        <begin position="838"/>
        <end position="854"/>
    </location>
</feature>
<dbReference type="FunFam" id="3.40.50.10050:FF:000001">
    <property type="entry name" value="Translation initiation factor IF-2"/>
    <property type="match status" value="1"/>
</dbReference>
<dbReference type="GO" id="GO:0003924">
    <property type="term" value="F:GTPase activity"/>
    <property type="evidence" value="ECO:0007669"/>
    <property type="project" value="InterPro"/>
</dbReference>
<dbReference type="Pfam" id="PF11987">
    <property type="entry name" value="IF-2"/>
    <property type="match status" value="1"/>
</dbReference>
<feature type="compositionally biased region" description="Basic and acidic residues" evidence="12">
    <location>
        <begin position="515"/>
        <end position="526"/>
    </location>
</feature>
<feature type="region of interest" description="Disordered" evidence="12">
    <location>
        <begin position="351"/>
        <end position="381"/>
    </location>
</feature>
<feature type="compositionally biased region" description="Basic and acidic residues" evidence="12">
    <location>
        <begin position="979"/>
        <end position="1004"/>
    </location>
</feature>
<dbReference type="InterPro" id="IPR036875">
    <property type="entry name" value="Znf_CCHC_sf"/>
</dbReference>
<dbReference type="SUPFAM" id="SSF52156">
    <property type="entry name" value="Initiation factor IF2/eIF5b, domain 3"/>
    <property type="match status" value="1"/>
</dbReference>
<keyword evidence="3 15" id="KW-0396">Initiation factor</keyword>
<dbReference type="HAMAP" id="MF_00100_B">
    <property type="entry name" value="IF_2_B"/>
    <property type="match status" value="1"/>
</dbReference>
<feature type="region of interest" description="Disordered" evidence="12">
    <location>
        <begin position="393"/>
        <end position="708"/>
    </location>
</feature>
<dbReference type="SUPFAM" id="SSF50447">
    <property type="entry name" value="Translation proteins"/>
    <property type="match status" value="2"/>
</dbReference>
<keyword evidence="4" id="KW-0547">Nucleotide-binding</keyword>
<keyword evidence="11" id="KW-0862">Zinc</keyword>
<dbReference type="CDD" id="cd03692">
    <property type="entry name" value="mtIF2_IVc"/>
    <property type="match status" value="1"/>
</dbReference>
<keyword evidence="11" id="KW-0863">Zinc-finger</keyword>
<dbReference type="InterPro" id="IPR023115">
    <property type="entry name" value="TIF_IF2_dom3"/>
</dbReference>
<feature type="region of interest" description="Disordered" evidence="12">
    <location>
        <begin position="39"/>
        <end position="82"/>
    </location>
</feature>
<feature type="compositionally biased region" description="Polar residues" evidence="12">
    <location>
        <begin position="584"/>
        <end position="594"/>
    </location>
</feature>
<keyword evidence="11" id="KW-0479">Metal-binding</keyword>
<dbReference type="Proteomes" id="UP001175353">
    <property type="component" value="Unassembled WGS sequence"/>
</dbReference>
<dbReference type="SUPFAM" id="SSF57756">
    <property type="entry name" value="Retrovirus zinc finger-like domains"/>
    <property type="match status" value="1"/>
</dbReference>
<feature type="compositionally biased region" description="Basic and acidic residues" evidence="12">
    <location>
        <begin position="937"/>
        <end position="956"/>
    </location>
</feature>
<dbReference type="PANTHER" id="PTHR43381:SF20">
    <property type="entry name" value="TRANSLATION INITIATION FACTOR IF-2, MITOCHONDRIAL"/>
    <property type="match status" value="1"/>
</dbReference>
<feature type="domain" description="Tr-type G" evidence="14">
    <location>
        <begin position="1140"/>
        <end position="1309"/>
    </location>
</feature>
<dbReference type="Gene3D" id="4.10.60.10">
    <property type="entry name" value="Zinc finger, CCHC-type"/>
    <property type="match status" value="1"/>
</dbReference>
<feature type="compositionally biased region" description="Polar residues" evidence="12">
    <location>
        <begin position="71"/>
        <end position="82"/>
    </location>
</feature>
<feature type="compositionally biased region" description="Basic and acidic residues" evidence="12">
    <location>
        <begin position="911"/>
        <end position="923"/>
    </location>
</feature>
<comment type="caution">
    <text evidence="15">The sequence shown here is derived from an EMBL/GenBank/DDBJ whole genome shotgun (WGS) entry which is preliminary data.</text>
</comment>
<evidence type="ECO:0000256" key="1">
    <source>
        <dbReference type="ARBA" id="ARBA00004173"/>
    </source>
</evidence>
<evidence type="ECO:0000259" key="14">
    <source>
        <dbReference type="PROSITE" id="PS51722"/>
    </source>
</evidence>
<dbReference type="PROSITE" id="PS51722">
    <property type="entry name" value="G_TR_2"/>
    <property type="match status" value="1"/>
</dbReference>
<comment type="similarity">
    <text evidence="2">Belongs to the TRAFAC class translation factor GTPase superfamily. Classic translation factor GTPase family. IF-2 subfamily.</text>
</comment>
<dbReference type="InterPro" id="IPR053905">
    <property type="entry name" value="EF-G-like_DII"/>
</dbReference>
<feature type="compositionally biased region" description="Polar residues" evidence="12">
    <location>
        <begin position="653"/>
        <end position="684"/>
    </location>
</feature>
<name>A0AAN6KHP4_9PEZI</name>
<dbReference type="InterPro" id="IPR036925">
    <property type="entry name" value="TIF_IF2_dom3_sf"/>
</dbReference>
<dbReference type="FunFam" id="2.40.30.10:FF:000007">
    <property type="entry name" value="Translation initiation factor IF-2"/>
    <property type="match status" value="1"/>
</dbReference>
<dbReference type="PROSITE" id="PS50158">
    <property type="entry name" value="ZF_CCHC"/>
    <property type="match status" value="2"/>
</dbReference>
<keyword evidence="5" id="KW-0648">Protein biosynthesis</keyword>
<dbReference type="InterPro" id="IPR027417">
    <property type="entry name" value="P-loop_NTPase"/>
</dbReference>
<dbReference type="FunFam" id="2.40.30.10:FF:000008">
    <property type="entry name" value="Translation initiation factor IF-2"/>
    <property type="match status" value="1"/>
</dbReference>
<dbReference type="InterPro" id="IPR009000">
    <property type="entry name" value="Transl_B-barrel_sf"/>
</dbReference>
<dbReference type="InterPro" id="IPR000178">
    <property type="entry name" value="TF_IF2_bacterial-like"/>
</dbReference>
<feature type="domain" description="CCHC-type" evidence="13">
    <location>
        <begin position="817"/>
        <end position="831"/>
    </location>
</feature>
<dbReference type="GO" id="GO:0005739">
    <property type="term" value="C:mitochondrion"/>
    <property type="evidence" value="ECO:0007669"/>
    <property type="project" value="UniProtKB-SubCell"/>
</dbReference>
<dbReference type="InterPro" id="IPR000795">
    <property type="entry name" value="T_Tr_GTP-bd_dom"/>
</dbReference>
<gene>
    <name evidence="15" type="primary">IFM1_2</name>
    <name evidence="15" type="ORF">LTR91_011106</name>
</gene>
<evidence type="ECO:0000256" key="5">
    <source>
        <dbReference type="ARBA" id="ARBA00022917"/>
    </source>
</evidence>
<dbReference type="Pfam" id="PF22042">
    <property type="entry name" value="EF-G_D2"/>
    <property type="match status" value="1"/>
</dbReference>
<evidence type="ECO:0000313" key="16">
    <source>
        <dbReference type="Proteomes" id="UP001175353"/>
    </source>
</evidence>
<feature type="compositionally biased region" description="Polar residues" evidence="12">
    <location>
        <begin position="477"/>
        <end position="514"/>
    </location>
</feature>
<evidence type="ECO:0000256" key="11">
    <source>
        <dbReference type="PROSITE-ProRule" id="PRU00047"/>
    </source>
</evidence>
<dbReference type="PROSITE" id="PS51257">
    <property type="entry name" value="PROKAR_LIPOPROTEIN"/>
    <property type="match status" value="1"/>
</dbReference>
<dbReference type="GO" id="GO:0003676">
    <property type="term" value="F:nucleic acid binding"/>
    <property type="evidence" value="ECO:0007669"/>
    <property type="project" value="InterPro"/>
</dbReference>
<dbReference type="InterPro" id="IPR015760">
    <property type="entry name" value="TIF_IF2"/>
</dbReference>
<organism evidence="15 16">
    <name type="scientific">Friedmanniomyces endolithicus</name>
    <dbReference type="NCBI Taxonomy" id="329885"/>
    <lineage>
        <taxon>Eukaryota</taxon>
        <taxon>Fungi</taxon>
        <taxon>Dikarya</taxon>
        <taxon>Ascomycota</taxon>
        <taxon>Pezizomycotina</taxon>
        <taxon>Dothideomycetes</taxon>
        <taxon>Dothideomycetidae</taxon>
        <taxon>Mycosphaerellales</taxon>
        <taxon>Teratosphaeriaceae</taxon>
        <taxon>Friedmanniomyces</taxon>
    </lineage>
</organism>
<dbReference type="InterPro" id="IPR044145">
    <property type="entry name" value="IF2_II"/>
</dbReference>
<feature type="compositionally biased region" description="Basic and acidic residues" evidence="12">
    <location>
        <begin position="189"/>
        <end position="213"/>
    </location>
</feature>
<feature type="region of interest" description="Disordered" evidence="12">
    <location>
        <begin position="139"/>
        <end position="213"/>
    </location>
</feature>
<feature type="compositionally biased region" description="Low complexity" evidence="12">
    <location>
        <begin position="753"/>
        <end position="766"/>
    </location>
</feature>
<feature type="compositionally biased region" description="Polar residues" evidence="12">
    <location>
        <begin position="307"/>
        <end position="317"/>
    </location>
</feature>
<dbReference type="Gene3D" id="3.40.50.300">
    <property type="entry name" value="P-loop containing nucleotide triphosphate hydrolases"/>
    <property type="match status" value="1"/>
</dbReference>
<feature type="compositionally biased region" description="Polar residues" evidence="12">
    <location>
        <begin position="418"/>
        <end position="430"/>
    </location>
</feature>
<feature type="compositionally biased region" description="Basic and acidic residues" evidence="12">
    <location>
        <begin position="1038"/>
        <end position="1047"/>
    </location>
</feature>
<dbReference type="InterPro" id="IPR001878">
    <property type="entry name" value="Znf_CCHC"/>
</dbReference>
<comment type="subcellular location">
    <subcellularLocation>
        <location evidence="1">Mitochondrion</location>
    </subcellularLocation>
</comment>
<feature type="compositionally biased region" description="Polar residues" evidence="12">
    <location>
        <begin position="363"/>
        <end position="378"/>
    </location>
</feature>